<reference evidence="2" key="1">
    <citation type="submission" date="2005-07" db="EMBL/GenBank/DDBJ databases">
        <title>Comparative analysis of the salivary transcripts from sand fly vectors of visceral leishmaniasis.</title>
        <authorList>
            <person name="Anderson J."/>
            <person name="Oliveira F."/>
            <person name="Kamhawi S."/>
            <person name="Reynoso D."/>
            <person name="Seitz A."/>
            <person name="Lawyer P."/>
            <person name="Rowton E."/>
            <person name="MyPham V."/>
            <person name="Garfield M."/>
            <person name="Valenzuela J.G."/>
        </authorList>
    </citation>
    <scope>NUCLEOTIDE SEQUENCE</scope>
</reference>
<evidence type="ECO:0000313" key="2">
    <source>
        <dbReference type="EMBL" id="ABA12140.1"/>
    </source>
</evidence>
<dbReference type="AlphaFoldDB" id="Q0ZSU1"/>
<dbReference type="VEuPathDB" id="VectorBase:PARGI1_007031"/>
<feature type="signal peptide" evidence="1">
    <location>
        <begin position="1"/>
        <end position="21"/>
    </location>
</feature>
<protein>
    <submittedName>
        <fullName evidence="2">33 kDa salivary protein SP05</fullName>
    </submittedName>
</protein>
<evidence type="ECO:0000256" key="1">
    <source>
        <dbReference type="SAM" id="SignalP"/>
    </source>
</evidence>
<reference evidence="2" key="2">
    <citation type="journal article" date="2006" name="BMC Genomics">
        <title>Comparative salivary gland transcriptomics of sandfly vectors of visceral leishmaniasis.</title>
        <authorList>
            <person name="Anderson J.M."/>
            <person name="Oliveira F."/>
            <person name="Kamhawi S."/>
            <person name="Mans B.J."/>
            <person name="Reynoso D."/>
            <person name="Seitz A.E."/>
            <person name="Lawyer P."/>
            <person name="Garfield M."/>
            <person name="Pham M."/>
            <person name="Valenzuela J.G."/>
        </authorList>
    </citation>
    <scope>NUCLEOTIDE SEQUENCE</scope>
</reference>
<feature type="chain" id="PRO_5004179492" evidence="1">
    <location>
        <begin position="22"/>
        <end position="308"/>
    </location>
</feature>
<dbReference type="EMBL" id="DQ136155">
    <property type="protein sequence ID" value="ABA12140.1"/>
    <property type="molecule type" value="mRNA"/>
</dbReference>
<accession>Q0ZSU1</accession>
<name>Q0ZSU1_PHLAR</name>
<dbReference type="PROSITE" id="PS51257">
    <property type="entry name" value="PROKAR_LIPOPROTEIN"/>
    <property type="match status" value="1"/>
</dbReference>
<sequence length="308" mass="35674">MRFMVSANLLTVSCLFLSVACMKSVDFDDRDDFIIGKRVESDEELFYSSFDLTKSGCQSSKSYVLCTNNKTHFTVNFKDTKKRCISSIELFSWPDREPVLGAPKIPSKSTIFCQRGGIGKSYCLLIFKKNEPREDAEVHIRGMSKPCSFKKRYISGNPKRTDAYGLQYKFDKEDFWSLPRTGVEKWERTGNEIIYRKDGLLNTQITYLDKSDKFSSAKELFVRGENKKFIIRYPNLKDISFLDVYWYQSSQSEKPKLPYIYYKDQCTPDLKPCVVFDAVEPITYVLVKAFTNKDHTEPRLRAADLGRG</sequence>
<keyword evidence="1" id="KW-0732">Signal</keyword>
<proteinExistence type="evidence at transcript level"/>
<organism evidence="2">
    <name type="scientific">Phlebotomus argentipes</name>
    <name type="common">Phlebotomine sand fly</name>
    <dbReference type="NCBI Taxonomy" id="94469"/>
    <lineage>
        <taxon>Eukaryota</taxon>
        <taxon>Metazoa</taxon>
        <taxon>Ecdysozoa</taxon>
        <taxon>Arthropoda</taxon>
        <taxon>Hexapoda</taxon>
        <taxon>Insecta</taxon>
        <taxon>Pterygota</taxon>
        <taxon>Neoptera</taxon>
        <taxon>Endopterygota</taxon>
        <taxon>Diptera</taxon>
        <taxon>Nematocera</taxon>
        <taxon>Psychodoidea</taxon>
        <taxon>Psychodidae</taxon>
        <taxon>Phlebotomus</taxon>
        <taxon>Euphlebotomus</taxon>
    </lineage>
</organism>